<feature type="compositionally biased region" description="Polar residues" evidence="1">
    <location>
        <begin position="536"/>
        <end position="551"/>
    </location>
</feature>
<comment type="caution">
    <text evidence="3">The sequence shown here is derived from an EMBL/GenBank/DDBJ whole genome shotgun (WGS) entry which is preliminary data.</text>
</comment>
<dbReference type="EMBL" id="JAMQBK010000063">
    <property type="protein sequence ID" value="MCM2373604.1"/>
    <property type="molecule type" value="Genomic_DNA"/>
</dbReference>
<name>A0ABT0U9R4_9BACT</name>
<dbReference type="PANTHER" id="PTHR43155">
    <property type="entry name" value="CYCLIC DI-GMP PHOSPHODIESTERASE PA4108-RELATED"/>
    <property type="match status" value="1"/>
</dbReference>
<dbReference type="PROSITE" id="PS51832">
    <property type="entry name" value="HD_GYP"/>
    <property type="match status" value="1"/>
</dbReference>
<gene>
    <name evidence="3" type="ORF">NB063_23575</name>
</gene>
<dbReference type="SUPFAM" id="SSF109604">
    <property type="entry name" value="HD-domain/PDEase-like"/>
    <property type="match status" value="1"/>
</dbReference>
<dbReference type="Gene3D" id="1.10.3210.10">
    <property type="entry name" value="Hypothetical protein af1432"/>
    <property type="match status" value="1"/>
</dbReference>
<accession>A0ABT0U9R4</accession>
<dbReference type="CDD" id="cd00077">
    <property type="entry name" value="HDc"/>
    <property type="match status" value="1"/>
</dbReference>
<evidence type="ECO:0000313" key="4">
    <source>
        <dbReference type="Proteomes" id="UP001202961"/>
    </source>
</evidence>
<dbReference type="RefSeq" id="WP_250931363.1">
    <property type="nucleotide sequence ID" value="NZ_JAMQBK010000063.1"/>
</dbReference>
<feature type="domain" description="HD-GYP" evidence="2">
    <location>
        <begin position="323"/>
        <end position="518"/>
    </location>
</feature>
<keyword evidence="4" id="KW-1185">Reference proteome</keyword>
<sequence>MSLSNVTVEELFAVNTAKEDLETLFGAPLSVCSYADICLCAGESTLGQSVPVVTDNPFGRFLPVDFDPQHPYVEELKSDFFRIAIPIHGSGRATLFAVGEMETTKCDWMSKLARLASDNLQLRAQTQEQELQLDSYAERVLQNFEERSWFEALANLELCDVTKSIEKIAARLLTHLQQILHCELVVFLSADEYLPFASEDSVDDLTQSFRTGVSDVNPELFTRIVEHFGSDAHIQPLVKNWISATSVKSKFPGVESVILVRVARQGLCHGWLIAINRSYENIPSQSGLGLVQEDFGTEEARLIQVAADVLITHIQSSELFRTNRELAIGAIRSLAGAVDAKDRYTHGHSDRVGKMAQQLGFRLGLGETTQEQLFITGLLHDVGKIGVPDTILNKPGRLGEDEYRELRRHPEIGFKILQPIEPLAYALEGVLQHHESVDGSGYPSRLAGDEISVAGRILAIVDAYDAMTSDRPYRKGMAFEAAEEILRCGAGSQWDIEMVRVFLEHAEDFREICREDKHVPAEVTSLSVDEGFLGNGQLNPTTTSSCPGLPS</sequence>
<evidence type="ECO:0000256" key="1">
    <source>
        <dbReference type="SAM" id="MobiDB-lite"/>
    </source>
</evidence>
<dbReference type="PANTHER" id="PTHR43155:SF2">
    <property type="entry name" value="CYCLIC DI-GMP PHOSPHODIESTERASE PA4108"/>
    <property type="match status" value="1"/>
</dbReference>
<protein>
    <submittedName>
        <fullName evidence="3">HD-GYP domain-containing protein</fullName>
    </submittedName>
</protein>
<dbReference type="Proteomes" id="UP001202961">
    <property type="component" value="Unassembled WGS sequence"/>
</dbReference>
<evidence type="ECO:0000259" key="2">
    <source>
        <dbReference type="PROSITE" id="PS51832"/>
    </source>
</evidence>
<feature type="region of interest" description="Disordered" evidence="1">
    <location>
        <begin position="532"/>
        <end position="551"/>
    </location>
</feature>
<dbReference type="InterPro" id="IPR003607">
    <property type="entry name" value="HD/PDEase_dom"/>
</dbReference>
<dbReference type="SMART" id="SM00471">
    <property type="entry name" value="HDc"/>
    <property type="match status" value="1"/>
</dbReference>
<dbReference type="InterPro" id="IPR037522">
    <property type="entry name" value="HD_GYP_dom"/>
</dbReference>
<evidence type="ECO:0000313" key="3">
    <source>
        <dbReference type="EMBL" id="MCM2373604.1"/>
    </source>
</evidence>
<organism evidence="3 4">
    <name type="scientific">Aporhodopirellula aestuarii</name>
    <dbReference type="NCBI Taxonomy" id="2950107"/>
    <lineage>
        <taxon>Bacteria</taxon>
        <taxon>Pseudomonadati</taxon>
        <taxon>Planctomycetota</taxon>
        <taxon>Planctomycetia</taxon>
        <taxon>Pirellulales</taxon>
        <taxon>Pirellulaceae</taxon>
        <taxon>Aporhodopirellula</taxon>
    </lineage>
</organism>
<dbReference type="Pfam" id="PF13487">
    <property type="entry name" value="HD_5"/>
    <property type="match status" value="1"/>
</dbReference>
<reference evidence="3 4" key="1">
    <citation type="journal article" date="2022" name="Syst. Appl. Microbiol.">
        <title>Rhodopirellula aestuarii sp. nov., a novel member of the genus Rhodopirellula isolated from brackish sediments collected in the Tagus River estuary, Portugal.</title>
        <authorList>
            <person name="Vitorino I.R."/>
            <person name="Klimek D."/>
            <person name="Calusinska M."/>
            <person name="Lobo-da-Cunha A."/>
            <person name="Vasconcelos V."/>
            <person name="Lage O.M."/>
        </authorList>
    </citation>
    <scope>NUCLEOTIDE SEQUENCE [LARGE SCALE GENOMIC DNA]</scope>
    <source>
        <strain evidence="3 4">ICT_H3.1</strain>
    </source>
</reference>
<proteinExistence type="predicted"/>